<dbReference type="Proteomes" id="UP000557717">
    <property type="component" value="Unassembled WGS sequence"/>
</dbReference>
<protein>
    <submittedName>
        <fullName evidence="1">Uncharacterized protein</fullName>
    </submittedName>
</protein>
<gene>
    <name evidence="1" type="ORF">HNR46_000134</name>
</gene>
<reference evidence="1 2" key="1">
    <citation type="submission" date="2020-08" db="EMBL/GenBank/DDBJ databases">
        <title>Genomic Encyclopedia of Type Strains, Phase IV (KMG-IV): sequencing the most valuable type-strain genomes for metagenomic binning, comparative biology and taxonomic classification.</title>
        <authorList>
            <person name="Goeker M."/>
        </authorList>
    </citation>
    <scope>NUCLEOTIDE SEQUENCE [LARGE SCALE GENOMIC DNA]</scope>
    <source>
        <strain evidence="1 2">YC6886</strain>
    </source>
</reference>
<evidence type="ECO:0000313" key="2">
    <source>
        <dbReference type="Proteomes" id="UP000557717"/>
    </source>
</evidence>
<proteinExistence type="predicted"/>
<evidence type="ECO:0000313" key="1">
    <source>
        <dbReference type="EMBL" id="MBB5349913.1"/>
    </source>
</evidence>
<dbReference type="AlphaFoldDB" id="A0A840UY68"/>
<organism evidence="1 2">
    <name type="scientific">Haloferula luteola</name>
    <dbReference type="NCBI Taxonomy" id="595692"/>
    <lineage>
        <taxon>Bacteria</taxon>
        <taxon>Pseudomonadati</taxon>
        <taxon>Verrucomicrobiota</taxon>
        <taxon>Verrucomicrobiia</taxon>
        <taxon>Verrucomicrobiales</taxon>
        <taxon>Verrucomicrobiaceae</taxon>
        <taxon>Haloferula</taxon>
    </lineage>
</organism>
<name>A0A840UY68_9BACT</name>
<dbReference type="EMBL" id="JACHFD010000001">
    <property type="protein sequence ID" value="MBB5349913.1"/>
    <property type="molecule type" value="Genomic_DNA"/>
</dbReference>
<comment type="caution">
    <text evidence="1">The sequence shown here is derived from an EMBL/GenBank/DDBJ whole genome shotgun (WGS) entry which is preliminary data.</text>
</comment>
<keyword evidence="2" id="KW-1185">Reference proteome</keyword>
<sequence>MVSPSSRPEIPIISGFLTPEVPLFGLVIPLWTTNFLIADWHRGAVTEMSFLLLHP</sequence>
<accession>A0A840UY68</accession>